<accession>A0A804LVX9</accession>
<proteinExistence type="predicted"/>
<name>A0A804LVX9_MAIZE</name>
<sequence length="193" mass="20981">MPNEMIQQLRAKLASIPLPPPSGRAASRPSWRRGARLYDSVSARVVLDELVEGLRRRVRVLQHPQQVLEQHDLAADDGTRRRCPGAAAADAVEEGLEQRVAHQLLGDEVPAARLADVHRVQALGHLVRAVERRAARGAAVVLTGAGRRRRAGDAAGRVPPLDHAPKLGQPALRHCLASRSSLPCASFFDRRGE</sequence>
<dbReference type="EnsemblPlants" id="Zm00001eb040660_T001">
    <property type="protein sequence ID" value="Zm00001eb040660_P001"/>
    <property type="gene ID" value="Zm00001eb040660"/>
</dbReference>
<reference evidence="1" key="2">
    <citation type="submission" date="2019-07" db="EMBL/GenBank/DDBJ databases">
        <authorList>
            <person name="Seetharam A."/>
            <person name="Woodhouse M."/>
            <person name="Cannon E."/>
        </authorList>
    </citation>
    <scope>NUCLEOTIDE SEQUENCE [LARGE SCALE GENOMIC DNA]</scope>
    <source>
        <strain evidence="1">cv. B73</strain>
    </source>
</reference>
<dbReference type="AlphaFoldDB" id="A0A804LVX9"/>
<organism evidence="1 2">
    <name type="scientific">Zea mays</name>
    <name type="common">Maize</name>
    <dbReference type="NCBI Taxonomy" id="4577"/>
    <lineage>
        <taxon>Eukaryota</taxon>
        <taxon>Viridiplantae</taxon>
        <taxon>Streptophyta</taxon>
        <taxon>Embryophyta</taxon>
        <taxon>Tracheophyta</taxon>
        <taxon>Spermatophyta</taxon>
        <taxon>Magnoliopsida</taxon>
        <taxon>Liliopsida</taxon>
        <taxon>Poales</taxon>
        <taxon>Poaceae</taxon>
        <taxon>PACMAD clade</taxon>
        <taxon>Panicoideae</taxon>
        <taxon>Andropogonodae</taxon>
        <taxon>Andropogoneae</taxon>
        <taxon>Tripsacinae</taxon>
        <taxon>Zea</taxon>
    </lineage>
</organism>
<protein>
    <submittedName>
        <fullName evidence="1">Uncharacterized protein</fullName>
    </submittedName>
</protein>
<reference evidence="1" key="3">
    <citation type="submission" date="2021-05" db="UniProtKB">
        <authorList>
            <consortium name="EnsemblPlants"/>
        </authorList>
    </citation>
    <scope>IDENTIFICATION</scope>
    <source>
        <strain evidence="1">cv. B73</strain>
    </source>
</reference>
<dbReference type="InParanoid" id="A0A804LVX9"/>
<dbReference type="Gramene" id="Zm00001eb040660_T001">
    <property type="protein sequence ID" value="Zm00001eb040660_P001"/>
    <property type="gene ID" value="Zm00001eb040660"/>
</dbReference>
<dbReference type="Proteomes" id="UP000007305">
    <property type="component" value="Chromosome 1"/>
</dbReference>
<reference evidence="2" key="1">
    <citation type="submission" date="2015-12" db="EMBL/GenBank/DDBJ databases">
        <title>Update maize B73 reference genome by single molecule sequencing technologies.</title>
        <authorList>
            <consortium name="Maize Genome Sequencing Project"/>
            <person name="Ware D."/>
        </authorList>
    </citation>
    <scope>NUCLEOTIDE SEQUENCE [LARGE SCALE GENOMIC DNA]</scope>
    <source>
        <strain evidence="2">cv. B73</strain>
    </source>
</reference>
<evidence type="ECO:0000313" key="1">
    <source>
        <dbReference type="EnsemblPlants" id="Zm00001eb040660_P001"/>
    </source>
</evidence>
<evidence type="ECO:0000313" key="2">
    <source>
        <dbReference type="Proteomes" id="UP000007305"/>
    </source>
</evidence>
<keyword evidence="2" id="KW-1185">Reference proteome</keyword>